<evidence type="ECO:0000313" key="3">
    <source>
        <dbReference type="Proteomes" id="UP000238322"/>
    </source>
</evidence>
<keyword evidence="1" id="KW-0732">Signal</keyword>
<accession>A0A2S8FL31</accession>
<proteinExistence type="predicted"/>
<feature type="signal peptide" evidence="1">
    <location>
        <begin position="1"/>
        <end position="26"/>
    </location>
</feature>
<dbReference type="RefSeq" id="WP_105331898.1">
    <property type="nucleotide sequence ID" value="NZ_PUHY01000012.1"/>
</dbReference>
<dbReference type="EMBL" id="PUHY01000012">
    <property type="protein sequence ID" value="PQO32889.1"/>
    <property type="molecule type" value="Genomic_DNA"/>
</dbReference>
<sequence length="467" mass="51060">MDLRLLKLFSALSVAMVLLCGNNAFAQTTNNNNTTNINNVASGVYVDPQGVLKMRRANDPTGQLMRQRVQQATAVLAPELNRPSKLRKISLNRLEKAAAEAAAKGGGLPEEMKNLAGLTEIRYVFYYPETKDIVIAGMAEGFVKDLNGVNVGTYTGKATLQLEDLIVALRAYGPYTKGAGHVSVSIDPTKEGLERLNKVIASIPQTSVRPGDTATIVNAMKNALGMQNVSVRGISPNTHFARVMVEADYRMKLIGIGLEQPPVNIPSYVEKARPGSIAANAMQRWWFVPNYDCVMVSEDGLAMQLQGEGVQLVGESEVVTNQGGRQRTNAQDRSSYIFTSTFTKKYPELAEREAVYGQLRDLIDMMICAAYIQEQDYYQQSGFDLGIFADEDGYPVETGNAPQTVETAVNAIWKGNRLLTPIGGGVDIQAKLALTPDNVQTDEKGELTETQKGISLNNLAPGQWWWD</sequence>
<evidence type="ECO:0000313" key="2">
    <source>
        <dbReference type="EMBL" id="PQO32889.1"/>
    </source>
</evidence>
<comment type="caution">
    <text evidence="2">The sequence shown here is derived from an EMBL/GenBank/DDBJ whole genome shotgun (WGS) entry which is preliminary data.</text>
</comment>
<feature type="chain" id="PRO_5015784738" description="DUF1598 domain-containing protein" evidence="1">
    <location>
        <begin position="27"/>
        <end position="467"/>
    </location>
</feature>
<dbReference type="AlphaFoldDB" id="A0A2S8FL31"/>
<dbReference type="OrthoDB" id="233246at2"/>
<evidence type="ECO:0000256" key="1">
    <source>
        <dbReference type="SAM" id="SignalP"/>
    </source>
</evidence>
<dbReference type="InterPro" id="IPR011487">
    <property type="entry name" value="DUF1598"/>
</dbReference>
<reference evidence="2 3" key="1">
    <citation type="submission" date="2018-02" db="EMBL/GenBank/DDBJ databases">
        <title>Comparative genomes isolates from brazilian mangrove.</title>
        <authorList>
            <person name="Araujo J.E."/>
            <person name="Taketani R.G."/>
            <person name="Silva M.C.P."/>
            <person name="Loureco M.V."/>
            <person name="Andreote F.D."/>
        </authorList>
    </citation>
    <scope>NUCLEOTIDE SEQUENCE [LARGE SCALE GENOMIC DNA]</scope>
    <source>
        <strain evidence="2 3">Hex-1 MGV</strain>
    </source>
</reference>
<dbReference type="Proteomes" id="UP000238322">
    <property type="component" value="Unassembled WGS sequence"/>
</dbReference>
<gene>
    <name evidence="2" type="ORF">C5Y83_17780</name>
</gene>
<evidence type="ECO:0008006" key="4">
    <source>
        <dbReference type="Google" id="ProtNLM"/>
    </source>
</evidence>
<organism evidence="2 3">
    <name type="scientific">Blastopirellula marina</name>
    <dbReference type="NCBI Taxonomy" id="124"/>
    <lineage>
        <taxon>Bacteria</taxon>
        <taxon>Pseudomonadati</taxon>
        <taxon>Planctomycetota</taxon>
        <taxon>Planctomycetia</taxon>
        <taxon>Pirellulales</taxon>
        <taxon>Pirellulaceae</taxon>
        <taxon>Blastopirellula</taxon>
    </lineage>
</organism>
<protein>
    <recommendedName>
        <fullName evidence="4">DUF1598 domain-containing protein</fullName>
    </recommendedName>
</protein>
<name>A0A2S8FL31_9BACT</name>
<dbReference type="Pfam" id="PF07643">
    <property type="entry name" value="DUF1598"/>
    <property type="match status" value="1"/>
</dbReference>